<dbReference type="PANTHER" id="PTHR43133">
    <property type="entry name" value="RNA POLYMERASE ECF-TYPE SIGMA FACTO"/>
    <property type="match status" value="1"/>
</dbReference>
<name>A0A518E3P3_9BACT</name>
<dbReference type="Proteomes" id="UP000317648">
    <property type="component" value="Chromosome"/>
</dbReference>
<dbReference type="Pfam" id="PF04542">
    <property type="entry name" value="Sigma70_r2"/>
    <property type="match status" value="1"/>
</dbReference>
<dbReference type="GO" id="GO:0016987">
    <property type="term" value="F:sigma factor activity"/>
    <property type="evidence" value="ECO:0007669"/>
    <property type="project" value="UniProtKB-KW"/>
</dbReference>
<evidence type="ECO:0000313" key="8">
    <source>
        <dbReference type="Proteomes" id="UP000317648"/>
    </source>
</evidence>
<dbReference type="InterPro" id="IPR013249">
    <property type="entry name" value="RNA_pol_sigma70_r4_t2"/>
</dbReference>
<keyword evidence="4" id="KW-0804">Transcription</keyword>
<proteinExistence type="inferred from homology"/>
<evidence type="ECO:0000256" key="1">
    <source>
        <dbReference type="ARBA" id="ARBA00010641"/>
    </source>
</evidence>
<keyword evidence="2" id="KW-0805">Transcription regulation</keyword>
<dbReference type="CDD" id="cd06171">
    <property type="entry name" value="Sigma70_r4"/>
    <property type="match status" value="1"/>
</dbReference>
<dbReference type="GO" id="GO:0006352">
    <property type="term" value="P:DNA-templated transcription initiation"/>
    <property type="evidence" value="ECO:0007669"/>
    <property type="project" value="InterPro"/>
</dbReference>
<dbReference type="GO" id="GO:0003677">
    <property type="term" value="F:DNA binding"/>
    <property type="evidence" value="ECO:0007669"/>
    <property type="project" value="InterPro"/>
</dbReference>
<accession>A0A518E3P3</accession>
<evidence type="ECO:0000259" key="5">
    <source>
        <dbReference type="Pfam" id="PF04542"/>
    </source>
</evidence>
<dbReference type="InterPro" id="IPR007627">
    <property type="entry name" value="RNA_pol_sigma70_r2"/>
</dbReference>
<dbReference type="InterPro" id="IPR014284">
    <property type="entry name" value="RNA_pol_sigma-70_dom"/>
</dbReference>
<dbReference type="NCBIfam" id="TIGR02937">
    <property type="entry name" value="sigma70-ECF"/>
    <property type="match status" value="1"/>
</dbReference>
<reference evidence="7 8" key="1">
    <citation type="submission" date="2019-02" db="EMBL/GenBank/DDBJ databases">
        <title>Deep-cultivation of Planctomycetes and their phenomic and genomic characterization uncovers novel biology.</title>
        <authorList>
            <person name="Wiegand S."/>
            <person name="Jogler M."/>
            <person name="Boedeker C."/>
            <person name="Pinto D."/>
            <person name="Vollmers J."/>
            <person name="Rivas-Marin E."/>
            <person name="Kohn T."/>
            <person name="Peeters S.H."/>
            <person name="Heuer A."/>
            <person name="Rast P."/>
            <person name="Oberbeckmann S."/>
            <person name="Bunk B."/>
            <person name="Jeske O."/>
            <person name="Meyerdierks A."/>
            <person name="Storesund J.E."/>
            <person name="Kallscheuer N."/>
            <person name="Luecker S."/>
            <person name="Lage O.M."/>
            <person name="Pohl T."/>
            <person name="Merkel B.J."/>
            <person name="Hornburger P."/>
            <person name="Mueller R.-W."/>
            <person name="Bruemmer F."/>
            <person name="Labrenz M."/>
            <person name="Spormann A.M."/>
            <person name="Op den Camp H."/>
            <person name="Overmann J."/>
            <person name="Amann R."/>
            <person name="Jetten M.S.M."/>
            <person name="Mascher T."/>
            <person name="Medema M.H."/>
            <person name="Devos D.P."/>
            <person name="Kaster A.-K."/>
            <person name="Ovreas L."/>
            <person name="Rohde M."/>
            <person name="Galperin M.Y."/>
            <person name="Jogler C."/>
        </authorList>
    </citation>
    <scope>NUCLEOTIDE SEQUENCE [LARGE SCALE GENOMIC DNA]</scope>
    <source>
        <strain evidence="7 8">Pla85_3_4</strain>
    </source>
</reference>
<protein>
    <submittedName>
        <fullName evidence="7">RNA polymerase sigma factor SigM</fullName>
    </submittedName>
</protein>
<comment type="similarity">
    <text evidence="1">Belongs to the sigma-70 factor family. ECF subfamily.</text>
</comment>
<dbReference type="RefSeq" id="WP_145058195.1">
    <property type="nucleotide sequence ID" value="NZ_CP036433.1"/>
</dbReference>
<feature type="domain" description="RNA polymerase sigma-70 region 2" evidence="5">
    <location>
        <begin position="20"/>
        <end position="85"/>
    </location>
</feature>
<dbReference type="SUPFAM" id="SSF88659">
    <property type="entry name" value="Sigma3 and sigma4 domains of RNA polymerase sigma factors"/>
    <property type="match status" value="1"/>
</dbReference>
<dbReference type="KEGG" id="lcre:Pla8534_65890"/>
<evidence type="ECO:0000313" key="7">
    <source>
        <dbReference type="EMBL" id="QDU98716.1"/>
    </source>
</evidence>
<dbReference type="InterPro" id="IPR036388">
    <property type="entry name" value="WH-like_DNA-bd_sf"/>
</dbReference>
<dbReference type="Pfam" id="PF08281">
    <property type="entry name" value="Sigma70_r4_2"/>
    <property type="match status" value="1"/>
</dbReference>
<gene>
    <name evidence="7" type="primary">sigM_2</name>
    <name evidence="7" type="ORF">Pla8534_65890</name>
</gene>
<dbReference type="OrthoDB" id="283659at2"/>
<dbReference type="AlphaFoldDB" id="A0A518E3P3"/>
<dbReference type="PANTHER" id="PTHR43133:SF51">
    <property type="entry name" value="RNA POLYMERASE SIGMA FACTOR"/>
    <property type="match status" value="1"/>
</dbReference>
<feature type="domain" description="RNA polymerase sigma factor 70 region 4 type 2" evidence="6">
    <location>
        <begin position="115"/>
        <end position="165"/>
    </location>
</feature>
<dbReference type="Gene3D" id="1.10.10.10">
    <property type="entry name" value="Winged helix-like DNA-binding domain superfamily/Winged helix DNA-binding domain"/>
    <property type="match status" value="1"/>
</dbReference>
<dbReference type="InterPro" id="IPR013325">
    <property type="entry name" value="RNA_pol_sigma_r2"/>
</dbReference>
<dbReference type="InterPro" id="IPR013324">
    <property type="entry name" value="RNA_pol_sigma_r3/r4-like"/>
</dbReference>
<dbReference type="EMBL" id="CP036433">
    <property type="protein sequence ID" value="QDU98716.1"/>
    <property type="molecule type" value="Genomic_DNA"/>
</dbReference>
<evidence type="ECO:0000259" key="6">
    <source>
        <dbReference type="Pfam" id="PF08281"/>
    </source>
</evidence>
<sequence length="173" mass="19164">MTEPSADTTTENGLWIDAAVSQYEGRLLRYAQHLLGDAQQACDVVQDTFLKLCTANRTELEDRLAPWLFTVCRNRALNVLRKEKRMKSFSVDAPPVAAAAQNGPAETTEQRDTAECVQRLIAALPASQQECLRLRFQGGLTYREIGEVAGLSVSNVGYLIHTALAEVRRRVAD</sequence>
<dbReference type="SUPFAM" id="SSF88946">
    <property type="entry name" value="Sigma2 domain of RNA polymerase sigma factors"/>
    <property type="match status" value="1"/>
</dbReference>
<keyword evidence="3" id="KW-0731">Sigma factor</keyword>
<organism evidence="7 8">
    <name type="scientific">Lignipirellula cremea</name>
    <dbReference type="NCBI Taxonomy" id="2528010"/>
    <lineage>
        <taxon>Bacteria</taxon>
        <taxon>Pseudomonadati</taxon>
        <taxon>Planctomycetota</taxon>
        <taxon>Planctomycetia</taxon>
        <taxon>Pirellulales</taxon>
        <taxon>Pirellulaceae</taxon>
        <taxon>Lignipirellula</taxon>
    </lineage>
</organism>
<evidence type="ECO:0000256" key="4">
    <source>
        <dbReference type="ARBA" id="ARBA00023163"/>
    </source>
</evidence>
<keyword evidence="8" id="KW-1185">Reference proteome</keyword>
<evidence type="ECO:0000256" key="2">
    <source>
        <dbReference type="ARBA" id="ARBA00023015"/>
    </source>
</evidence>
<dbReference type="Gene3D" id="1.10.1740.10">
    <property type="match status" value="1"/>
</dbReference>
<dbReference type="InterPro" id="IPR039425">
    <property type="entry name" value="RNA_pol_sigma-70-like"/>
</dbReference>
<evidence type="ECO:0000256" key="3">
    <source>
        <dbReference type="ARBA" id="ARBA00023082"/>
    </source>
</evidence>